<protein>
    <recommendedName>
        <fullName evidence="3">Tetratricopeptide repeat protein</fullName>
    </recommendedName>
</protein>
<organism evidence="1 2">
    <name type="scientific">Ktedonosporobacter rubrisoli</name>
    <dbReference type="NCBI Taxonomy" id="2509675"/>
    <lineage>
        <taxon>Bacteria</taxon>
        <taxon>Bacillati</taxon>
        <taxon>Chloroflexota</taxon>
        <taxon>Ktedonobacteria</taxon>
        <taxon>Ktedonobacterales</taxon>
        <taxon>Ktedonosporobacteraceae</taxon>
        <taxon>Ktedonosporobacter</taxon>
    </lineage>
</organism>
<dbReference type="Gene3D" id="1.25.40.10">
    <property type="entry name" value="Tetratricopeptide repeat domain"/>
    <property type="match status" value="1"/>
</dbReference>
<gene>
    <name evidence="1" type="ORF">EPA93_32625</name>
</gene>
<evidence type="ECO:0000313" key="1">
    <source>
        <dbReference type="EMBL" id="QBD80464.1"/>
    </source>
</evidence>
<dbReference type="Proteomes" id="UP000290365">
    <property type="component" value="Chromosome"/>
</dbReference>
<keyword evidence="2" id="KW-1185">Reference proteome</keyword>
<sequence length="469" mass="53379">MTVATDSRASRTLYYWGEDGQYGPFDIQQEGEWSGWPDFGQVMRYFRKQVKPKLSAKAFGVLYGQAVNTDGSAIGERWILEMELENKVPVDISKRKTIARLLRIPPMLFGLAVLEDMTLEPHSQPQRAAGQTKLVRISVDTTKYQNNVRNLWQLHDTGNAQGALDQLKKDIQDLVGLEQQTKGDLRYHVQEILFGYFLLATHVVRDQRQFRLSGRYANEAVRVAKGMQDSDLIATALFTRGWTLLEWGLYGVMEQGVFQVQQDKLEAAIHDFEEAMKVFPSRDGKDAMHPQLLGRLLTYKSRAQAALAVSRRERIPASVLFTPDDAADLVGRQDVDDLYTRTMITGTRSGLHEQAYLSNRSTIFVTAKLPGQALQELNASERLTEKTYRRDETRQFTWLDILKATIYMELEEFETAADYARRALVACQDISSITNTAIITDIYGRLLQSPRKASRDVQELGDLLRKSPR</sequence>
<dbReference type="AlphaFoldDB" id="A0A4P6JXS4"/>
<dbReference type="SUPFAM" id="SSF48452">
    <property type="entry name" value="TPR-like"/>
    <property type="match status" value="1"/>
</dbReference>
<evidence type="ECO:0008006" key="3">
    <source>
        <dbReference type="Google" id="ProtNLM"/>
    </source>
</evidence>
<dbReference type="OrthoDB" id="155829at2"/>
<reference evidence="1 2" key="1">
    <citation type="submission" date="2019-01" db="EMBL/GenBank/DDBJ databases">
        <title>Ktedonosporobacter rubrisoli SCAWS-G2.</title>
        <authorList>
            <person name="Huang Y."/>
            <person name="Yan B."/>
        </authorList>
    </citation>
    <scope>NUCLEOTIDE SEQUENCE [LARGE SCALE GENOMIC DNA]</scope>
    <source>
        <strain evidence="1 2">SCAWS-G2</strain>
    </source>
</reference>
<evidence type="ECO:0000313" key="2">
    <source>
        <dbReference type="Proteomes" id="UP000290365"/>
    </source>
</evidence>
<dbReference type="InterPro" id="IPR011990">
    <property type="entry name" value="TPR-like_helical_dom_sf"/>
</dbReference>
<name>A0A4P6JXS4_KTERU</name>
<proteinExistence type="predicted"/>
<accession>A0A4P6JXS4</accession>
<dbReference type="KEGG" id="kbs:EPA93_32625"/>
<dbReference type="EMBL" id="CP035758">
    <property type="protein sequence ID" value="QBD80464.1"/>
    <property type="molecule type" value="Genomic_DNA"/>
</dbReference>
<dbReference type="RefSeq" id="WP_129891528.1">
    <property type="nucleotide sequence ID" value="NZ_CP035758.1"/>
</dbReference>